<dbReference type="eggNOG" id="COG4354">
    <property type="taxonomic scope" value="Bacteria"/>
</dbReference>
<feature type="domain" description="Glycosyl-hydrolase family 116 N-terminal" evidence="2">
    <location>
        <begin position="72"/>
        <end position="249"/>
    </location>
</feature>
<dbReference type="GO" id="GO:0008422">
    <property type="term" value="F:beta-glucosidase activity"/>
    <property type="evidence" value="ECO:0007669"/>
    <property type="project" value="TreeGrafter"/>
</dbReference>
<dbReference type="InterPro" id="IPR006311">
    <property type="entry name" value="TAT_signal"/>
</dbReference>
<dbReference type="KEGG" id="fgi:OP10G_2213"/>
<dbReference type="Pfam" id="PF04685">
    <property type="entry name" value="DUF608"/>
    <property type="match status" value="1"/>
</dbReference>
<dbReference type="InterPro" id="IPR006775">
    <property type="entry name" value="GH116_catalytic"/>
</dbReference>
<dbReference type="Pfam" id="PF12215">
    <property type="entry name" value="Glyco_hydr_116N"/>
    <property type="match status" value="1"/>
</dbReference>
<dbReference type="PROSITE" id="PS51318">
    <property type="entry name" value="TAT"/>
    <property type="match status" value="1"/>
</dbReference>
<proteinExistence type="predicted"/>
<dbReference type="STRING" id="661478.OP10G_2213"/>
<dbReference type="InterPro" id="IPR008928">
    <property type="entry name" value="6-hairpin_glycosidase_sf"/>
</dbReference>
<dbReference type="PANTHER" id="PTHR12654:SF4">
    <property type="entry name" value="PB1 DOMAIN-CONTAINING PROTEIN"/>
    <property type="match status" value="1"/>
</dbReference>
<evidence type="ECO:0000259" key="1">
    <source>
        <dbReference type="Pfam" id="PF04685"/>
    </source>
</evidence>
<evidence type="ECO:0008006" key="5">
    <source>
        <dbReference type="Google" id="ProtNLM"/>
    </source>
</evidence>
<evidence type="ECO:0000313" key="4">
    <source>
        <dbReference type="Proteomes" id="UP000027982"/>
    </source>
</evidence>
<dbReference type="InterPro" id="IPR012341">
    <property type="entry name" value="6hp_glycosidase-like_sf"/>
</dbReference>
<protein>
    <recommendedName>
        <fullName evidence="5">Twin-arginine translocation signal domain-containing protein</fullName>
    </recommendedName>
</protein>
<keyword evidence="4" id="KW-1185">Reference proteome</keyword>
<dbReference type="HOGENOM" id="CLU_010759_0_0_0"/>
<dbReference type="InterPro" id="IPR052566">
    <property type="entry name" value="Non-lysos_glucosylceramidase"/>
</dbReference>
<dbReference type="EMBL" id="CP007139">
    <property type="protein sequence ID" value="AIE85581.1"/>
    <property type="molecule type" value="Genomic_DNA"/>
</dbReference>
<dbReference type="eggNOG" id="COG1621">
    <property type="taxonomic scope" value="Bacteria"/>
</dbReference>
<evidence type="ECO:0000313" key="3">
    <source>
        <dbReference type="EMBL" id="AIE85581.1"/>
    </source>
</evidence>
<evidence type="ECO:0000259" key="2">
    <source>
        <dbReference type="Pfam" id="PF12215"/>
    </source>
</evidence>
<sequence length="1049" mass="116645">MADQLIPRRDFIKLTGAAVAGISLPRRPGQKTPDEFARLVPTDKKLDPKWVASLTAPGKREFYRGDELKFIGMPVGGICAGQVYLGGDGRLWLWDIFNQLKFGVVDKSVVFRGEKLSAGGGANYIEPPLQVHPFAQGFSLQAETAETKTVRPLDSSGWSDIAFSGEYPIGLVQYRDPESPVSVDLEAFSPFIPLDEDDSGLPAVVMRYTVRNLTAEPVKVRIAGWMTNPVGLHTVGLGEARYENESKKGKSHTRIDFSLKPEPLTEHIRPPIVFDDFESDTYAQWTVSGTAFGPAPYERSKLAGYQGDVGGTGRFVVNSHNVRNGESVAAGDAHTGRMVSHEFTIQRRYIEFWIGGGNHPGKTCINLHIEGDRVQSVTGHDSNQMRRAHFDVGNFEGRKATLEIVDEESGAWGNIGIDDIRFVDSVSAVPLEGRPDVGEMSLALLGNPKGHRHIHGPSADEIPYLAFANPHELGHPRQTQDGRTTSAANTGLSLAPGASETFTFLVAWRFPNLELPKLGKVGHHYAARFANVGQVVQHIANNLPGLYGKTKLWHETWYDSTVPRWLLDRTMATTSTLATMTCVRFANGRFYGWEGIGCCEGTCGHVWQYAQAMGRLFPKLERTVREMVDFGVAFHPETGIVEFRGEYGNGYAADAQAGYVLRAYREHQVSRDSAFLHRVYSRAKKALEYLISQDPDEDGILVGRQHNTLDVDLYGPSSWLSSLYLAALRAGEEMAKETGDKPFAARCRKIFLVGQKRFVPVMWNGDYFVQRADPAYPDALRYDDGCEVDQVMGQWWAWQLGLGCIIEGDRTKRALRALYRNNFLPDVGPYRDKFTPGRWYAMPGEGGLVICTFPRGDRERILGNRPTWASMYFNECMTGFEYEAAGHMISEGLVREGLAVIRTVHDRYSPSRRNPYNEVECSDHYARCMAVYGAYLAVCGFEYHGPKGHIGFAPRVTPEHFRAAFTGAEGWGTYEQRIGKSFEASFHVKHGELRLRTISFDVPMAIPTSNVRVTGKHVTATAARVGRRVTVTFSQEVVITEGETVRLGL</sequence>
<reference evidence="3 4" key="1">
    <citation type="journal article" date="2014" name="PLoS ONE">
        <title>The first complete genome sequence of the class fimbriimonadia in the phylum armatimonadetes.</title>
        <authorList>
            <person name="Hu Z.Y."/>
            <person name="Wang Y.Z."/>
            <person name="Im W.T."/>
            <person name="Wang S.Y."/>
            <person name="Zhao G.P."/>
            <person name="Zheng H.J."/>
            <person name="Quan Z.X."/>
        </authorList>
    </citation>
    <scope>NUCLEOTIDE SEQUENCE [LARGE SCALE GENOMIC DNA]</scope>
    <source>
        <strain evidence="3">Gsoil 348</strain>
    </source>
</reference>
<dbReference type="RefSeq" id="WP_025225855.1">
    <property type="nucleotide sequence ID" value="NZ_CP007139.1"/>
</dbReference>
<accession>A0A068NQA8</accession>
<dbReference type="OrthoDB" id="1007311at2"/>
<feature type="domain" description="Glycosyl-hydrolase family 116 catalytic region" evidence="1">
    <location>
        <begin position="654"/>
        <end position="932"/>
    </location>
</feature>
<organism evidence="3 4">
    <name type="scientific">Fimbriimonas ginsengisoli Gsoil 348</name>
    <dbReference type="NCBI Taxonomy" id="661478"/>
    <lineage>
        <taxon>Bacteria</taxon>
        <taxon>Bacillati</taxon>
        <taxon>Armatimonadota</taxon>
        <taxon>Fimbriimonadia</taxon>
        <taxon>Fimbriimonadales</taxon>
        <taxon>Fimbriimonadaceae</taxon>
        <taxon>Fimbriimonas</taxon>
    </lineage>
</organism>
<dbReference type="GO" id="GO:0005975">
    <property type="term" value="P:carbohydrate metabolic process"/>
    <property type="evidence" value="ECO:0007669"/>
    <property type="project" value="InterPro"/>
</dbReference>
<gene>
    <name evidence="3" type="ORF">OP10G_2213</name>
</gene>
<dbReference type="InterPro" id="IPR024462">
    <property type="entry name" value="GH116_N"/>
</dbReference>
<dbReference type="PANTHER" id="PTHR12654">
    <property type="entry name" value="BILE ACID BETA-GLUCOSIDASE-RELATED"/>
    <property type="match status" value="1"/>
</dbReference>
<dbReference type="Proteomes" id="UP000027982">
    <property type="component" value="Chromosome"/>
</dbReference>
<dbReference type="SUPFAM" id="SSF48208">
    <property type="entry name" value="Six-hairpin glycosidases"/>
    <property type="match status" value="1"/>
</dbReference>
<dbReference type="AlphaFoldDB" id="A0A068NQA8"/>
<name>A0A068NQA8_FIMGI</name>
<dbReference type="Gene3D" id="1.50.10.10">
    <property type="match status" value="1"/>
</dbReference>